<evidence type="ECO:0000313" key="9">
    <source>
        <dbReference type="EMBL" id="VDM79730.1"/>
    </source>
</evidence>
<dbReference type="PANTHER" id="PTHR11304">
    <property type="entry name" value="EPHRIN"/>
    <property type="match status" value="1"/>
</dbReference>
<evidence type="ECO:0000256" key="3">
    <source>
        <dbReference type="ARBA" id="ARBA00023136"/>
    </source>
</evidence>
<proteinExistence type="inferred from homology"/>
<reference evidence="9 10" key="1">
    <citation type="submission" date="2018-11" db="EMBL/GenBank/DDBJ databases">
        <authorList>
            <consortium name="Pathogen Informatics"/>
        </authorList>
    </citation>
    <scope>NUCLEOTIDE SEQUENCE [LARGE SCALE GENOMIC DNA]</scope>
</reference>
<gene>
    <name evidence="9" type="ORF">SVUK_LOCUS14728</name>
</gene>
<evidence type="ECO:0000256" key="5">
    <source>
        <dbReference type="ARBA" id="ARBA00023180"/>
    </source>
</evidence>
<keyword evidence="5" id="KW-0325">Glycoprotein</keyword>
<dbReference type="InterPro" id="IPR031328">
    <property type="entry name" value="Ephrin"/>
</dbReference>
<dbReference type="Gene3D" id="2.60.40.420">
    <property type="entry name" value="Cupredoxins - blue copper proteins"/>
    <property type="match status" value="3"/>
</dbReference>
<feature type="domain" description="Ephrin RBD" evidence="8">
    <location>
        <begin position="1"/>
        <end position="163"/>
    </location>
</feature>
<protein>
    <recommendedName>
        <fullName evidence="8">Ephrin RBD domain-containing protein</fullName>
    </recommendedName>
</protein>
<dbReference type="GO" id="GO:0007411">
    <property type="term" value="P:axon guidance"/>
    <property type="evidence" value="ECO:0007669"/>
    <property type="project" value="TreeGrafter"/>
</dbReference>
<dbReference type="GO" id="GO:0048013">
    <property type="term" value="P:ephrin receptor signaling pathway"/>
    <property type="evidence" value="ECO:0007669"/>
    <property type="project" value="TreeGrafter"/>
</dbReference>
<keyword evidence="4 6" id="KW-1015">Disulfide bond</keyword>
<evidence type="ECO:0000256" key="1">
    <source>
        <dbReference type="ARBA" id="ARBA00004370"/>
    </source>
</evidence>
<dbReference type="AlphaFoldDB" id="A0A3P7J2R4"/>
<evidence type="ECO:0000256" key="2">
    <source>
        <dbReference type="ARBA" id="ARBA00022729"/>
    </source>
</evidence>
<comment type="similarity">
    <text evidence="6 7">Belongs to the ephrin family.</text>
</comment>
<dbReference type="SUPFAM" id="SSF49503">
    <property type="entry name" value="Cupredoxins"/>
    <property type="match status" value="1"/>
</dbReference>
<dbReference type="EMBL" id="UYYB01106137">
    <property type="protein sequence ID" value="VDM79730.1"/>
    <property type="molecule type" value="Genomic_DNA"/>
</dbReference>
<name>A0A3P7J2R4_STRVU</name>
<evidence type="ECO:0000256" key="6">
    <source>
        <dbReference type="PROSITE-ProRule" id="PRU00884"/>
    </source>
</evidence>
<dbReference type="Proteomes" id="UP000270094">
    <property type="component" value="Unassembled WGS sequence"/>
</dbReference>
<keyword evidence="2" id="KW-0732">Signal</keyword>
<keyword evidence="3 7" id="KW-0472">Membrane</keyword>
<evidence type="ECO:0000259" key="8">
    <source>
        <dbReference type="PROSITE" id="PS51551"/>
    </source>
</evidence>
<dbReference type="OrthoDB" id="6250301at2759"/>
<dbReference type="Pfam" id="PF00812">
    <property type="entry name" value="Ephrin"/>
    <property type="match status" value="1"/>
</dbReference>
<evidence type="ECO:0000256" key="4">
    <source>
        <dbReference type="ARBA" id="ARBA00023157"/>
    </source>
</evidence>
<dbReference type="PRINTS" id="PR01347">
    <property type="entry name" value="EPHRIN"/>
</dbReference>
<dbReference type="PANTHER" id="PTHR11304:SF43">
    <property type="entry name" value="EPHRIN RBD DOMAIN-CONTAINING PROTEIN"/>
    <property type="match status" value="1"/>
</dbReference>
<keyword evidence="10" id="KW-1185">Reference proteome</keyword>
<evidence type="ECO:0000256" key="7">
    <source>
        <dbReference type="RuleBase" id="RU004375"/>
    </source>
</evidence>
<evidence type="ECO:0000313" key="10">
    <source>
        <dbReference type="Proteomes" id="UP000270094"/>
    </source>
</evidence>
<organism evidence="9 10">
    <name type="scientific">Strongylus vulgaris</name>
    <name type="common">Blood worm</name>
    <dbReference type="NCBI Taxonomy" id="40348"/>
    <lineage>
        <taxon>Eukaryota</taxon>
        <taxon>Metazoa</taxon>
        <taxon>Ecdysozoa</taxon>
        <taxon>Nematoda</taxon>
        <taxon>Chromadorea</taxon>
        <taxon>Rhabditida</taxon>
        <taxon>Rhabditina</taxon>
        <taxon>Rhabditomorpha</taxon>
        <taxon>Strongyloidea</taxon>
        <taxon>Strongylidae</taxon>
        <taxon>Strongylus</taxon>
    </lineage>
</organism>
<feature type="non-terminal residue" evidence="9">
    <location>
        <position position="288"/>
    </location>
</feature>
<dbReference type="InterPro" id="IPR008972">
    <property type="entry name" value="Cupredoxin"/>
</dbReference>
<sequence length="288" mass="32043">MNQSSVERFAAIGDSLDIICPYYEPDVDPSATEQSIIYRVTESDYETCTLSSSARELGRCIAPMRRDKVKVSFRLLSPNPSALDYRPGHTYFFISTSTGTPRGLENRYGGLCAIPAFKNTINVQYFSVERFAAIATSTGTPRGLENRYGGLCASHQLKMVIHVTEKNGDTSSHIHRVHRKPVTTTTTTTEAPSEPQWPSDPLWGEFFEKVATSTGTPRGLENRYGGLCASHQLKMVIHVTEKNGDTSSHIHRVHRKPITTTTTTTEAPSEPQWPSDPLWGEFFEKVGQ</sequence>
<dbReference type="GO" id="GO:0005886">
    <property type="term" value="C:plasma membrane"/>
    <property type="evidence" value="ECO:0007669"/>
    <property type="project" value="TreeGrafter"/>
</dbReference>
<dbReference type="PROSITE" id="PS51551">
    <property type="entry name" value="EPHRIN_RBD_2"/>
    <property type="match status" value="1"/>
</dbReference>
<dbReference type="InterPro" id="IPR001799">
    <property type="entry name" value="Ephrin_RBD"/>
</dbReference>
<comment type="subcellular location">
    <subcellularLocation>
        <location evidence="1">Membrane</location>
    </subcellularLocation>
</comment>
<accession>A0A3P7J2R4</accession>
<feature type="disulfide bond" evidence="6">
    <location>
        <begin position="20"/>
        <end position="60"/>
    </location>
</feature>
<dbReference type="GO" id="GO:0046875">
    <property type="term" value="F:ephrin receptor binding"/>
    <property type="evidence" value="ECO:0007669"/>
    <property type="project" value="TreeGrafter"/>
</dbReference>
<comment type="caution">
    <text evidence="6">Lacks conserved residue(s) required for the propagation of feature annotation.</text>
</comment>